<keyword evidence="5 10" id="KW-0472">Membrane</keyword>
<sequence>MSPLLVLLASLAGGIGAACRYLMDEGVRRLVRVGFPLGTLLVNIVGSFLLGLLTGLGERGIPDPELAVVLGTGFLGGYTTFSTASAETVRLFLERRRLAAVLNGAGMFLLCGAAALAGLALGRAL</sequence>
<evidence type="ECO:0000256" key="8">
    <source>
        <dbReference type="ARBA" id="ARBA00035585"/>
    </source>
</evidence>
<dbReference type="NCBIfam" id="TIGR00494">
    <property type="entry name" value="crcB"/>
    <property type="match status" value="1"/>
</dbReference>
<keyword evidence="10" id="KW-0915">Sodium</keyword>
<accession>A0A975IPV6</accession>
<evidence type="ECO:0000256" key="5">
    <source>
        <dbReference type="ARBA" id="ARBA00023136"/>
    </source>
</evidence>
<dbReference type="HAMAP" id="MF_00454">
    <property type="entry name" value="FluC"/>
    <property type="match status" value="1"/>
</dbReference>
<dbReference type="PANTHER" id="PTHR28259">
    <property type="entry name" value="FLUORIDE EXPORT PROTEIN 1-RELATED"/>
    <property type="match status" value="1"/>
</dbReference>
<feature type="binding site" evidence="10">
    <location>
        <position position="79"/>
    </location>
    <ligand>
        <name>Na(+)</name>
        <dbReference type="ChEBI" id="CHEBI:29101"/>
        <note>structural</note>
    </ligand>
</feature>
<feature type="transmembrane region" description="Helical" evidence="10">
    <location>
        <begin position="98"/>
        <end position="121"/>
    </location>
</feature>
<proteinExistence type="inferred from homology"/>
<comment type="catalytic activity">
    <reaction evidence="8">
        <text>fluoride(in) = fluoride(out)</text>
        <dbReference type="Rhea" id="RHEA:76159"/>
        <dbReference type="ChEBI" id="CHEBI:17051"/>
    </reaction>
    <physiologicalReaction direction="left-to-right" evidence="8">
        <dbReference type="Rhea" id="RHEA:76160"/>
    </physiologicalReaction>
</comment>
<comment type="activity regulation">
    <text evidence="10">Na(+) is not transported, but it plays an essential structural role and its presence is essential for fluoride channel function.</text>
</comment>
<feature type="transmembrane region" description="Helical" evidence="10">
    <location>
        <begin position="33"/>
        <end position="54"/>
    </location>
</feature>
<keyword evidence="10" id="KW-0813">Transport</keyword>
<evidence type="ECO:0000256" key="9">
    <source>
        <dbReference type="ARBA" id="ARBA00049940"/>
    </source>
</evidence>
<dbReference type="AlphaFoldDB" id="A0A975IPV6"/>
<keyword evidence="10" id="KW-0406">Ion transport</keyword>
<evidence type="ECO:0000256" key="7">
    <source>
        <dbReference type="ARBA" id="ARBA00035120"/>
    </source>
</evidence>
<dbReference type="KEGG" id="aarc:G127AT_07455"/>
<keyword evidence="10" id="KW-0479">Metal-binding</keyword>
<comment type="function">
    <text evidence="9 10">Fluoride-specific ion channel. Important for reducing fluoride concentration in the cell, thus reducing its toxicity.</text>
</comment>
<dbReference type="InterPro" id="IPR003691">
    <property type="entry name" value="FluC"/>
</dbReference>
<name>A0A975IPV6_9MICO</name>
<comment type="subcellular location">
    <subcellularLocation>
        <location evidence="1 10">Cell membrane</location>
        <topology evidence="1 10">Multi-pass membrane protein</topology>
    </subcellularLocation>
</comment>
<dbReference type="GO" id="GO:0046872">
    <property type="term" value="F:metal ion binding"/>
    <property type="evidence" value="ECO:0007669"/>
    <property type="project" value="UniProtKB-KW"/>
</dbReference>
<dbReference type="GO" id="GO:0062054">
    <property type="term" value="F:fluoride channel activity"/>
    <property type="evidence" value="ECO:0007669"/>
    <property type="project" value="UniProtKB-UniRule"/>
</dbReference>
<evidence type="ECO:0000256" key="4">
    <source>
        <dbReference type="ARBA" id="ARBA00022989"/>
    </source>
</evidence>
<dbReference type="EMBL" id="CP071696">
    <property type="protein sequence ID" value="QTX06007.1"/>
    <property type="molecule type" value="Genomic_DNA"/>
</dbReference>
<dbReference type="RefSeq" id="WP_210901531.1">
    <property type="nucleotide sequence ID" value="NZ_CP071696.1"/>
</dbReference>
<evidence type="ECO:0000313" key="11">
    <source>
        <dbReference type="EMBL" id="QTX06007.1"/>
    </source>
</evidence>
<comment type="similarity">
    <text evidence="7 10">Belongs to the fluoride channel Fluc/FEX (TC 1.A.43) family.</text>
</comment>
<dbReference type="PANTHER" id="PTHR28259:SF1">
    <property type="entry name" value="FLUORIDE EXPORT PROTEIN 1-RELATED"/>
    <property type="match status" value="1"/>
</dbReference>
<keyword evidence="4 10" id="KW-1133">Transmembrane helix</keyword>
<organism evidence="11 12">
    <name type="scientific">Agromyces archimandritae</name>
    <dbReference type="NCBI Taxonomy" id="2781962"/>
    <lineage>
        <taxon>Bacteria</taxon>
        <taxon>Bacillati</taxon>
        <taxon>Actinomycetota</taxon>
        <taxon>Actinomycetes</taxon>
        <taxon>Micrococcales</taxon>
        <taxon>Microbacteriaceae</taxon>
        <taxon>Agromyces</taxon>
    </lineage>
</organism>
<dbReference type="Proteomes" id="UP000671914">
    <property type="component" value="Chromosome"/>
</dbReference>
<gene>
    <name evidence="10 11" type="primary">crcB</name>
    <name evidence="10" type="synonym">fluC</name>
    <name evidence="11" type="ORF">G127AT_07455</name>
</gene>
<evidence type="ECO:0000256" key="10">
    <source>
        <dbReference type="HAMAP-Rule" id="MF_00454"/>
    </source>
</evidence>
<evidence type="ECO:0000256" key="1">
    <source>
        <dbReference type="ARBA" id="ARBA00004651"/>
    </source>
</evidence>
<keyword evidence="6 10" id="KW-0407">Ion channel</keyword>
<keyword evidence="3 10" id="KW-0812">Transmembrane</keyword>
<dbReference type="GO" id="GO:0140114">
    <property type="term" value="P:cellular detoxification of fluoride"/>
    <property type="evidence" value="ECO:0007669"/>
    <property type="project" value="UniProtKB-UniRule"/>
</dbReference>
<dbReference type="GO" id="GO:0005886">
    <property type="term" value="C:plasma membrane"/>
    <property type="evidence" value="ECO:0007669"/>
    <property type="project" value="UniProtKB-SubCell"/>
</dbReference>
<protein>
    <recommendedName>
        <fullName evidence="10">Fluoride-specific ion channel FluC</fullName>
    </recommendedName>
</protein>
<feature type="transmembrane region" description="Helical" evidence="10">
    <location>
        <begin position="66"/>
        <end position="86"/>
    </location>
</feature>
<evidence type="ECO:0000256" key="6">
    <source>
        <dbReference type="ARBA" id="ARBA00023303"/>
    </source>
</evidence>
<reference evidence="11" key="1">
    <citation type="submission" date="2021-03" db="EMBL/GenBank/DDBJ databases">
        <title>Agromyces archimandritus sp. nov., isolated from the cockroach Archimandrita tessellata.</title>
        <authorList>
            <person name="Guzman J."/>
            <person name="Ortuzar M."/>
            <person name="Poehlein A."/>
            <person name="Daniel R."/>
            <person name="Trujillo M."/>
            <person name="Vilcinskas A."/>
        </authorList>
    </citation>
    <scope>NUCLEOTIDE SEQUENCE</scope>
    <source>
        <strain evidence="11">G127AT</strain>
    </source>
</reference>
<evidence type="ECO:0000313" key="12">
    <source>
        <dbReference type="Proteomes" id="UP000671914"/>
    </source>
</evidence>
<evidence type="ECO:0000256" key="2">
    <source>
        <dbReference type="ARBA" id="ARBA00022475"/>
    </source>
</evidence>
<dbReference type="Pfam" id="PF02537">
    <property type="entry name" value="CRCB"/>
    <property type="match status" value="1"/>
</dbReference>
<keyword evidence="12" id="KW-1185">Reference proteome</keyword>
<evidence type="ECO:0000256" key="3">
    <source>
        <dbReference type="ARBA" id="ARBA00022692"/>
    </source>
</evidence>
<feature type="binding site" evidence="10">
    <location>
        <position position="76"/>
    </location>
    <ligand>
        <name>Na(+)</name>
        <dbReference type="ChEBI" id="CHEBI:29101"/>
        <note>structural</note>
    </ligand>
</feature>
<keyword evidence="2 10" id="KW-1003">Cell membrane</keyword>